<sequence>MPVYYFRVRTADSIPHLVQNRDLPDLYAALAEGQRQARALLPRRPSRTEGPLRAHLDIEDECHRPVASLALADVARAVG</sequence>
<proteinExistence type="predicted"/>
<dbReference type="InterPro" id="IPR054189">
    <property type="entry name" value="DUF6894"/>
</dbReference>
<evidence type="ECO:0000313" key="3">
    <source>
        <dbReference type="Proteomes" id="UP000218366"/>
    </source>
</evidence>
<reference evidence="2 3" key="1">
    <citation type="submission" date="2017-09" db="EMBL/GenBank/DDBJ databases">
        <title>Sphingomonas spermidinifaciens 9NM-10, whole genome shotgun sequence.</title>
        <authorList>
            <person name="Feng G."/>
            <person name="Zhu H."/>
        </authorList>
    </citation>
    <scope>NUCLEOTIDE SEQUENCE [LARGE SCALE GENOMIC DNA]</scope>
    <source>
        <strain evidence="2 3">9NM-10</strain>
    </source>
</reference>
<dbReference type="OrthoDB" id="7572026at2"/>
<dbReference type="AlphaFoldDB" id="A0A2A4B2E8"/>
<keyword evidence="3" id="KW-1185">Reference proteome</keyword>
<protein>
    <recommendedName>
        <fullName evidence="1">DUF6894 domain-containing protein</fullName>
    </recommendedName>
</protein>
<organism evidence="2 3">
    <name type="scientific">Sphingomonas spermidinifaciens</name>
    <dbReference type="NCBI Taxonomy" id="1141889"/>
    <lineage>
        <taxon>Bacteria</taxon>
        <taxon>Pseudomonadati</taxon>
        <taxon>Pseudomonadota</taxon>
        <taxon>Alphaproteobacteria</taxon>
        <taxon>Sphingomonadales</taxon>
        <taxon>Sphingomonadaceae</taxon>
        <taxon>Sphingomonas</taxon>
    </lineage>
</organism>
<feature type="domain" description="DUF6894" evidence="1">
    <location>
        <begin position="4"/>
        <end position="71"/>
    </location>
</feature>
<dbReference type="Pfam" id="PF21834">
    <property type="entry name" value="DUF6894"/>
    <property type="match status" value="1"/>
</dbReference>
<name>A0A2A4B2E8_9SPHN</name>
<dbReference type="EMBL" id="NWMW01000003">
    <property type="protein sequence ID" value="PCD01796.1"/>
    <property type="molecule type" value="Genomic_DNA"/>
</dbReference>
<comment type="caution">
    <text evidence="2">The sequence shown here is derived from an EMBL/GenBank/DDBJ whole genome shotgun (WGS) entry which is preliminary data.</text>
</comment>
<evidence type="ECO:0000259" key="1">
    <source>
        <dbReference type="Pfam" id="PF21834"/>
    </source>
</evidence>
<dbReference type="Proteomes" id="UP000218366">
    <property type="component" value="Unassembled WGS sequence"/>
</dbReference>
<accession>A0A2A4B2E8</accession>
<dbReference type="RefSeq" id="WP_096344539.1">
    <property type="nucleotide sequence ID" value="NZ_NWMW01000003.1"/>
</dbReference>
<gene>
    <name evidence="2" type="ORF">COC42_17000</name>
</gene>
<evidence type="ECO:0000313" key="2">
    <source>
        <dbReference type="EMBL" id="PCD01796.1"/>
    </source>
</evidence>